<dbReference type="InterPro" id="IPR046053">
    <property type="entry name" value="DUF6011"/>
</dbReference>
<dbReference type="Proteomes" id="UP000028875">
    <property type="component" value="Unassembled WGS sequence"/>
</dbReference>
<dbReference type="RefSeq" id="WP_187370479.1">
    <property type="nucleotide sequence ID" value="NZ_BNER01000005.1"/>
</dbReference>
<evidence type="ECO:0000313" key="1">
    <source>
        <dbReference type="EMBL" id="CDQ41482.1"/>
    </source>
</evidence>
<organism evidence="1 2">
    <name type="scientific">Virgibacillus massiliensis</name>
    <dbReference type="NCBI Taxonomy" id="1462526"/>
    <lineage>
        <taxon>Bacteria</taxon>
        <taxon>Bacillati</taxon>
        <taxon>Bacillota</taxon>
        <taxon>Bacilli</taxon>
        <taxon>Bacillales</taxon>
        <taxon>Bacillaceae</taxon>
        <taxon>Virgibacillus</taxon>
    </lineage>
</organism>
<comment type="caution">
    <text evidence="1">The sequence shown here is derived from an EMBL/GenBank/DDBJ whole genome shotgun (WGS) entry which is preliminary data.</text>
</comment>
<gene>
    <name evidence="1" type="ORF">BN990_03855</name>
</gene>
<accession>A0A024QH02</accession>
<dbReference type="Pfam" id="PF19474">
    <property type="entry name" value="DUF6011"/>
    <property type="match status" value="1"/>
</dbReference>
<protein>
    <submittedName>
        <fullName evidence="1">Uncharacterized protein</fullName>
    </submittedName>
</protein>
<keyword evidence="2" id="KW-1185">Reference proteome</keyword>
<sequence>MNHTECATCGRKLKDKKSIERGYGPVCYEKHLNAIADEEFEKNQVTIDEVMGDEAYV</sequence>
<dbReference type="eggNOG" id="ENOG5031D28">
    <property type="taxonomic scope" value="Bacteria"/>
</dbReference>
<proteinExistence type="predicted"/>
<dbReference type="STRING" id="1462526.BN990_03855"/>
<name>A0A024QH02_9BACI</name>
<dbReference type="AlphaFoldDB" id="A0A024QH02"/>
<evidence type="ECO:0000313" key="2">
    <source>
        <dbReference type="Proteomes" id="UP000028875"/>
    </source>
</evidence>
<dbReference type="EMBL" id="CCDP010000003">
    <property type="protein sequence ID" value="CDQ41482.1"/>
    <property type="molecule type" value="Genomic_DNA"/>
</dbReference>
<reference evidence="1 2" key="1">
    <citation type="submission" date="2014-03" db="EMBL/GenBank/DDBJ databases">
        <authorList>
            <person name="Urmite Genomes U."/>
        </authorList>
    </citation>
    <scope>NUCLEOTIDE SEQUENCE [LARGE SCALE GENOMIC DNA]</scope>
    <source>
        <strain evidence="1 2">Vm-5</strain>
    </source>
</reference>
<reference evidence="2" key="2">
    <citation type="submission" date="2014-05" db="EMBL/GenBank/DDBJ databases">
        <title>Draft genome sequence of Virgibacillus massiliensis Vm-5.</title>
        <authorList>
            <person name="Khelaifia S."/>
            <person name="Croce O."/>
            <person name="Lagier J.C."/>
            <person name="Raoult D."/>
        </authorList>
    </citation>
    <scope>NUCLEOTIDE SEQUENCE [LARGE SCALE GENOMIC DNA]</scope>
    <source>
        <strain evidence="2">Vm-5</strain>
    </source>
</reference>